<feature type="compositionally biased region" description="Basic and acidic residues" evidence="1">
    <location>
        <begin position="7"/>
        <end position="20"/>
    </location>
</feature>
<protein>
    <recommendedName>
        <fullName evidence="4">VCBS repeat-containing protein</fullName>
    </recommendedName>
</protein>
<comment type="caution">
    <text evidence="3">The sequence shown here is derived from an EMBL/GenBank/DDBJ whole genome shotgun (WGS) entry which is preliminary data.</text>
</comment>
<feature type="transmembrane region" description="Helical" evidence="2">
    <location>
        <begin position="29"/>
        <end position="47"/>
    </location>
</feature>
<evidence type="ECO:0000256" key="1">
    <source>
        <dbReference type="SAM" id="MobiDB-lite"/>
    </source>
</evidence>
<keyword evidence="2" id="KW-1133">Transmembrane helix</keyword>
<reference evidence="3" key="1">
    <citation type="journal article" date="2014" name="Front. Microbiol.">
        <title>High frequency of phylogenetically diverse reductive dehalogenase-homologous genes in deep subseafloor sedimentary metagenomes.</title>
        <authorList>
            <person name="Kawai M."/>
            <person name="Futagami T."/>
            <person name="Toyoda A."/>
            <person name="Takaki Y."/>
            <person name="Nishi S."/>
            <person name="Hori S."/>
            <person name="Arai W."/>
            <person name="Tsubouchi T."/>
            <person name="Morono Y."/>
            <person name="Uchiyama I."/>
            <person name="Ito T."/>
            <person name="Fujiyama A."/>
            <person name="Inagaki F."/>
            <person name="Takami H."/>
        </authorList>
    </citation>
    <scope>NUCLEOTIDE SEQUENCE</scope>
    <source>
        <strain evidence="3">Expedition CK06-06</strain>
    </source>
</reference>
<name>X0YWH5_9ZZZZ</name>
<dbReference type="EMBL" id="BART01002371">
    <property type="protein sequence ID" value="GAG60545.1"/>
    <property type="molecule type" value="Genomic_DNA"/>
</dbReference>
<evidence type="ECO:0000256" key="2">
    <source>
        <dbReference type="SAM" id="Phobius"/>
    </source>
</evidence>
<sequence>MFVSNQEIKRKSSRFRPEAKPLEDTSSDLLKIATIGVMLLFFLLPLFTGNQLSTDFSNSLQIEETGTTAAGGPDNLLYVGLPGMYAVTPGNTLGMNGFAYVNTAEERMYFTDPLSETTVDMALPSSVMIYSKLLAVDVDNNDDIEFIGIRRVTTVIASVYIVDFDDDTYTEHTFSGVSATLLGTGDFNGDTQLDVALIVNSNYLLILDLATGSTLGTFDSDGILRTYHAIGQFTGSIGDQIVVTNQTFIYIINGNGTQALNLSMSGYV</sequence>
<feature type="non-terminal residue" evidence="3">
    <location>
        <position position="268"/>
    </location>
</feature>
<dbReference type="AlphaFoldDB" id="X0YWH5"/>
<evidence type="ECO:0008006" key="4">
    <source>
        <dbReference type="Google" id="ProtNLM"/>
    </source>
</evidence>
<evidence type="ECO:0000313" key="3">
    <source>
        <dbReference type="EMBL" id="GAG60545.1"/>
    </source>
</evidence>
<accession>X0YWH5</accession>
<gene>
    <name evidence="3" type="ORF">S01H4_07295</name>
</gene>
<feature type="region of interest" description="Disordered" evidence="1">
    <location>
        <begin position="1"/>
        <end position="20"/>
    </location>
</feature>
<keyword evidence="2" id="KW-0472">Membrane</keyword>
<keyword evidence="2" id="KW-0812">Transmembrane</keyword>
<organism evidence="3">
    <name type="scientific">marine sediment metagenome</name>
    <dbReference type="NCBI Taxonomy" id="412755"/>
    <lineage>
        <taxon>unclassified sequences</taxon>
        <taxon>metagenomes</taxon>
        <taxon>ecological metagenomes</taxon>
    </lineage>
</organism>
<proteinExistence type="predicted"/>